<evidence type="ECO:0000256" key="8">
    <source>
        <dbReference type="HAMAP-Rule" id="MF_00054"/>
    </source>
</evidence>
<dbReference type="Pfam" id="PF03764">
    <property type="entry name" value="EFG_IV"/>
    <property type="match status" value="1"/>
</dbReference>
<dbReference type="InterPro" id="IPR027417">
    <property type="entry name" value="P-loop_NTPase"/>
</dbReference>
<dbReference type="Pfam" id="PF03144">
    <property type="entry name" value="GTP_EFTU_D2"/>
    <property type="match status" value="1"/>
</dbReference>
<dbReference type="EMBL" id="BJYS01000001">
    <property type="protein sequence ID" value="GEO02441.1"/>
    <property type="molecule type" value="Genomic_DNA"/>
</dbReference>
<dbReference type="InterPro" id="IPR047872">
    <property type="entry name" value="EFG_IV"/>
</dbReference>
<dbReference type="InterPro" id="IPR031157">
    <property type="entry name" value="G_TR_CS"/>
</dbReference>
<dbReference type="NCBIfam" id="TIGR00231">
    <property type="entry name" value="small_GTP"/>
    <property type="match status" value="1"/>
</dbReference>
<dbReference type="Gene3D" id="3.30.70.870">
    <property type="entry name" value="Elongation Factor G (Translational Gtpase), domain 3"/>
    <property type="match status" value="1"/>
</dbReference>
<evidence type="ECO:0000313" key="11">
    <source>
        <dbReference type="Proteomes" id="UP000321532"/>
    </source>
</evidence>
<dbReference type="FunFam" id="3.30.70.240:FF:000001">
    <property type="entry name" value="Elongation factor G"/>
    <property type="match status" value="1"/>
</dbReference>
<comment type="function">
    <text evidence="7 8">Catalyzes the GTP-dependent ribosomal translocation step during translation elongation. During this step, the ribosome changes from the pre-translocational (PRE) to the post-translocational (POST) state as the newly formed A-site-bound peptidyl-tRNA and P-site-bound deacylated tRNA move to the P and E sites, respectively. Catalyzes the coordinated movement of the two tRNA molecules, the mRNA and conformational changes in the ribosome.</text>
</comment>
<dbReference type="InterPro" id="IPR041095">
    <property type="entry name" value="EFG_II"/>
</dbReference>
<dbReference type="FunFam" id="2.40.30.10:FF:000006">
    <property type="entry name" value="Elongation factor G"/>
    <property type="match status" value="1"/>
</dbReference>
<dbReference type="HAMAP" id="MF_00054_B">
    <property type="entry name" value="EF_G_EF_2_B"/>
    <property type="match status" value="1"/>
</dbReference>
<comment type="caution">
    <text evidence="10">The sequence shown here is derived from an EMBL/GenBank/DDBJ whole genome shotgun (WGS) entry which is preliminary data.</text>
</comment>
<dbReference type="CDD" id="cd01886">
    <property type="entry name" value="EF-G"/>
    <property type="match status" value="1"/>
</dbReference>
<evidence type="ECO:0000256" key="3">
    <source>
        <dbReference type="ARBA" id="ARBA00022741"/>
    </source>
</evidence>
<dbReference type="InterPro" id="IPR004540">
    <property type="entry name" value="Transl_elong_EFG/EF2"/>
</dbReference>
<dbReference type="OrthoDB" id="9801591at2"/>
<dbReference type="GO" id="GO:0005737">
    <property type="term" value="C:cytoplasm"/>
    <property type="evidence" value="ECO:0007669"/>
    <property type="project" value="UniProtKB-SubCell"/>
</dbReference>
<proteinExistence type="inferred from homology"/>
<gene>
    <name evidence="8 10" type="primary">fusA</name>
    <name evidence="10" type="ORF">AAE02nite_01050</name>
</gene>
<dbReference type="InterPro" id="IPR000640">
    <property type="entry name" value="EFG_V-like"/>
</dbReference>
<keyword evidence="3 8" id="KW-0547">Nucleotide-binding</keyword>
<dbReference type="SUPFAM" id="SSF54211">
    <property type="entry name" value="Ribosomal protein S5 domain 2-like"/>
    <property type="match status" value="1"/>
</dbReference>
<evidence type="ECO:0000256" key="4">
    <source>
        <dbReference type="ARBA" id="ARBA00022768"/>
    </source>
</evidence>
<organism evidence="10 11">
    <name type="scientific">Adhaeribacter aerolatus</name>
    <dbReference type="NCBI Taxonomy" id="670289"/>
    <lineage>
        <taxon>Bacteria</taxon>
        <taxon>Pseudomonadati</taxon>
        <taxon>Bacteroidota</taxon>
        <taxon>Cytophagia</taxon>
        <taxon>Cytophagales</taxon>
        <taxon>Hymenobacteraceae</taxon>
        <taxon>Adhaeribacter</taxon>
    </lineage>
</organism>
<dbReference type="GO" id="GO:0032790">
    <property type="term" value="P:ribosome disassembly"/>
    <property type="evidence" value="ECO:0007669"/>
    <property type="project" value="TreeGrafter"/>
</dbReference>
<sequence>MARDLKYTRNIGIAAHIDAGKTTTTERILYYTGASHKLGEVHDGAATTDWMEQEQERGITITSAAVTVDWKYRNNTYHINIIDTPGHVDFTVEVNRSLRVLDGLVFLFSAVDGVEPQSETNWRLANNYNVARIGFVNKMDRSGADFLAVVKQVKEMLGSNAVALQLPIGSEDDFKGVVDLVNFRGIVWNEHDKGMTFTEVPIPDDMMEEATEYREKLLEAVADYDETLLEKYFDNPESITEEEILTALRKATIDMAIVPMLCGSSFKNKGVQTMLDYVMALCPSPLDKESIKGTNPDTGAEVARKPSETDPFAALAFKIATDPYVGRLCFIRAYSGVLESGSYVFNTRSGNKERISRIFQMHANKQNAIERLGAGDIGAVVGFKDIKTGDTLCDQNHKIVLEAMEFPEPVIGYAIEPKTQADADKMGMAIGKLVEEDPTLLVHTDQETGQTILRGMGELHLEIIMDRLKREFKVEINQGAPQVAYKETITSKTEHRETYKKQSGGRGKYGDIVFELGPREDGKAGLEFVNAIVGGVIPKEFIPAIQKGFEESMKEGVLAGFPIESMRVRLFHGSYHDVDSDALSFELAARQGFKEAARKCSPKLLEPIMAVEVVTPDEYTGPVTGDLNRRRGLMKGMDTKAGSQVIKADVPLSELFGYVTDLRTLTSGRATANITISHYEQVPTNLAEGIIAKVKGTGK</sequence>
<dbReference type="InterPro" id="IPR009000">
    <property type="entry name" value="Transl_B-barrel_sf"/>
</dbReference>
<dbReference type="InterPro" id="IPR005517">
    <property type="entry name" value="Transl_elong_EFG/EF2_IV"/>
</dbReference>
<evidence type="ECO:0000256" key="5">
    <source>
        <dbReference type="ARBA" id="ARBA00022917"/>
    </source>
</evidence>
<comment type="similarity">
    <text evidence="1 8">Belongs to the TRAFAC class translation factor GTPase superfamily. Classic translation factor GTPase family. EF-G/EF-2 subfamily.</text>
</comment>
<feature type="binding site" evidence="8">
    <location>
        <begin position="83"/>
        <end position="87"/>
    </location>
    <ligand>
        <name>GTP</name>
        <dbReference type="ChEBI" id="CHEBI:37565"/>
    </ligand>
</feature>
<evidence type="ECO:0000256" key="1">
    <source>
        <dbReference type="ARBA" id="ARBA00005870"/>
    </source>
</evidence>
<dbReference type="NCBIfam" id="TIGR00484">
    <property type="entry name" value="EF-G"/>
    <property type="match status" value="1"/>
</dbReference>
<keyword evidence="4 8" id="KW-0251">Elongation factor</keyword>
<dbReference type="FunFam" id="3.40.50.300:FF:000029">
    <property type="entry name" value="Elongation factor G"/>
    <property type="match status" value="1"/>
</dbReference>
<dbReference type="CDD" id="cd16262">
    <property type="entry name" value="EFG_III"/>
    <property type="match status" value="1"/>
</dbReference>
<dbReference type="GO" id="GO:0003924">
    <property type="term" value="F:GTPase activity"/>
    <property type="evidence" value="ECO:0007669"/>
    <property type="project" value="InterPro"/>
</dbReference>
<dbReference type="InterPro" id="IPR000795">
    <property type="entry name" value="T_Tr_GTP-bd_dom"/>
</dbReference>
<dbReference type="Pfam" id="PF14492">
    <property type="entry name" value="EFG_III"/>
    <property type="match status" value="1"/>
</dbReference>
<dbReference type="SMART" id="SM00889">
    <property type="entry name" value="EFG_IV"/>
    <property type="match status" value="1"/>
</dbReference>
<dbReference type="Gene3D" id="3.40.50.300">
    <property type="entry name" value="P-loop containing nucleotide triphosphate hydrolases"/>
    <property type="match status" value="1"/>
</dbReference>
<dbReference type="AlphaFoldDB" id="A0A512ARV2"/>
<name>A0A512ARV2_9BACT</name>
<dbReference type="PANTHER" id="PTHR43261:SF1">
    <property type="entry name" value="RIBOSOME-RELEASING FACTOR 2, MITOCHONDRIAL"/>
    <property type="match status" value="1"/>
</dbReference>
<evidence type="ECO:0000256" key="7">
    <source>
        <dbReference type="ARBA" id="ARBA00024731"/>
    </source>
</evidence>
<evidence type="ECO:0000256" key="2">
    <source>
        <dbReference type="ARBA" id="ARBA00017872"/>
    </source>
</evidence>
<dbReference type="InterPro" id="IPR014721">
    <property type="entry name" value="Ribsml_uS5_D2-typ_fold_subgr"/>
</dbReference>
<protein>
    <recommendedName>
        <fullName evidence="2 8">Elongation factor G</fullName>
        <shortName evidence="8">EF-G</shortName>
    </recommendedName>
</protein>
<dbReference type="InterPro" id="IPR020568">
    <property type="entry name" value="Ribosomal_Su5_D2-typ_SF"/>
</dbReference>
<dbReference type="CDD" id="cd01434">
    <property type="entry name" value="EFG_mtEFG1_IV"/>
    <property type="match status" value="1"/>
</dbReference>
<evidence type="ECO:0000313" key="10">
    <source>
        <dbReference type="EMBL" id="GEO02441.1"/>
    </source>
</evidence>
<comment type="subcellular location">
    <subcellularLocation>
        <location evidence="8">Cytoplasm</location>
    </subcellularLocation>
</comment>
<dbReference type="InterPro" id="IPR004161">
    <property type="entry name" value="EFTu-like_2"/>
</dbReference>
<accession>A0A512ARV2</accession>
<keyword evidence="5 8" id="KW-0648">Protein biosynthesis</keyword>
<dbReference type="PROSITE" id="PS51722">
    <property type="entry name" value="G_TR_2"/>
    <property type="match status" value="1"/>
</dbReference>
<feature type="binding site" evidence="8">
    <location>
        <begin position="15"/>
        <end position="22"/>
    </location>
    <ligand>
        <name>GTP</name>
        <dbReference type="ChEBI" id="CHEBI:37565"/>
    </ligand>
</feature>
<dbReference type="PROSITE" id="PS00301">
    <property type="entry name" value="G_TR_1"/>
    <property type="match status" value="1"/>
</dbReference>
<feature type="binding site" evidence="8">
    <location>
        <begin position="137"/>
        <end position="140"/>
    </location>
    <ligand>
        <name>GTP</name>
        <dbReference type="ChEBI" id="CHEBI:37565"/>
    </ligand>
</feature>
<dbReference type="Gene3D" id="2.40.30.10">
    <property type="entry name" value="Translation factors"/>
    <property type="match status" value="1"/>
</dbReference>
<dbReference type="SMART" id="SM00838">
    <property type="entry name" value="EFG_C"/>
    <property type="match status" value="1"/>
</dbReference>
<dbReference type="CDD" id="cd04088">
    <property type="entry name" value="EFG_mtEFG_II"/>
    <property type="match status" value="1"/>
</dbReference>
<dbReference type="NCBIfam" id="NF009381">
    <property type="entry name" value="PRK12740.1-5"/>
    <property type="match status" value="1"/>
</dbReference>
<dbReference type="SUPFAM" id="SSF54980">
    <property type="entry name" value="EF-G C-terminal domain-like"/>
    <property type="match status" value="2"/>
</dbReference>
<dbReference type="FunFam" id="3.30.230.10:FF:000003">
    <property type="entry name" value="Elongation factor G"/>
    <property type="match status" value="1"/>
</dbReference>
<dbReference type="FunFam" id="3.30.70.870:FF:000001">
    <property type="entry name" value="Elongation factor G"/>
    <property type="match status" value="1"/>
</dbReference>
<dbReference type="Gene3D" id="3.30.70.240">
    <property type="match status" value="1"/>
</dbReference>
<dbReference type="GO" id="GO:0003746">
    <property type="term" value="F:translation elongation factor activity"/>
    <property type="evidence" value="ECO:0007669"/>
    <property type="project" value="UniProtKB-UniRule"/>
</dbReference>
<dbReference type="GO" id="GO:0005525">
    <property type="term" value="F:GTP binding"/>
    <property type="evidence" value="ECO:0007669"/>
    <property type="project" value="UniProtKB-UniRule"/>
</dbReference>
<dbReference type="RefSeq" id="WP_146894486.1">
    <property type="nucleotide sequence ID" value="NZ_BJYS01000001.1"/>
</dbReference>
<keyword evidence="6 8" id="KW-0342">GTP-binding</keyword>
<evidence type="ECO:0000256" key="6">
    <source>
        <dbReference type="ARBA" id="ARBA00023134"/>
    </source>
</evidence>
<dbReference type="SUPFAM" id="SSF50447">
    <property type="entry name" value="Translation proteins"/>
    <property type="match status" value="1"/>
</dbReference>
<dbReference type="InterPro" id="IPR005225">
    <property type="entry name" value="Small_GTP-bd"/>
</dbReference>
<dbReference type="PANTHER" id="PTHR43261">
    <property type="entry name" value="TRANSLATION ELONGATION FACTOR G-RELATED"/>
    <property type="match status" value="1"/>
</dbReference>
<dbReference type="InterPro" id="IPR009022">
    <property type="entry name" value="EFG_III"/>
</dbReference>
<dbReference type="Proteomes" id="UP000321532">
    <property type="component" value="Unassembled WGS sequence"/>
</dbReference>
<dbReference type="InterPro" id="IPR035649">
    <property type="entry name" value="EFG_V"/>
</dbReference>
<dbReference type="Pfam" id="PF00679">
    <property type="entry name" value="EFG_C"/>
    <property type="match status" value="1"/>
</dbReference>
<dbReference type="InterPro" id="IPR035647">
    <property type="entry name" value="EFG_III/V"/>
</dbReference>
<dbReference type="Pfam" id="PF00009">
    <property type="entry name" value="GTP_EFTU"/>
    <property type="match status" value="1"/>
</dbReference>
<keyword evidence="11" id="KW-1185">Reference proteome</keyword>
<reference evidence="10 11" key="1">
    <citation type="submission" date="2019-07" db="EMBL/GenBank/DDBJ databases">
        <title>Whole genome shotgun sequence of Adhaeribacter aerolatus NBRC 106133.</title>
        <authorList>
            <person name="Hosoyama A."/>
            <person name="Uohara A."/>
            <person name="Ohji S."/>
            <person name="Ichikawa N."/>
        </authorList>
    </citation>
    <scope>NUCLEOTIDE SEQUENCE [LARGE SCALE GENOMIC DNA]</scope>
    <source>
        <strain evidence="10 11">NBRC 106133</strain>
    </source>
</reference>
<dbReference type="CDD" id="cd03713">
    <property type="entry name" value="EFG_mtEFG_C"/>
    <property type="match status" value="1"/>
</dbReference>
<keyword evidence="8" id="KW-0963">Cytoplasm</keyword>
<feature type="domain" description="Tr-type G" evidence="9">
    <location>
        <begin position="6"/>
        <end position="286"/>
    </location>
</feature>
<evidence type="ECO:0000259" key="9">
    <source>
        <dbReference type="PROSITE" id="PS51722"/>
    </source>
</evidence>
<dbReference type="Gene3D" id="3.30.230.10">
    <property type="match status" value="1"/>
</dbReference>
<dbReference type="PRINTS" id="PR00315">
    <property type="entry name" value="ELONGATNFCT"/>
</dbReference>
<dbReference type="SUPFAM" id="SSF52540">
    <property type="entry name" value="P-loop containing nucleoside triphosphate hydrolases"/>
    <property type="match status" value="1"/>
</dbReference>